<gene>
    <name evidence="7" type="ORF">GC097_27630</name>
</gene>
<dbReference type="SMART" id="SM00849">
    <property type="entry name" value="Lactamase_B"/>
    <property type="match status" value="1"/>
</dbReference>
<dbReference type="Gene3D" id="3.60.15.10">
    <property type="entry name" value="Ribonuclease Z/Hydroxyacylglutathione hydrolase-like"/>
    <property type="match status" value="1"/>
</dbReference>
<comment type="catalytic activity">
    <reaction evidence="3">
        <text>3',5'-cyclic CMP + H2O = CMP + H(+)</text>
        <dbReference type="Rhea" id="RHEA:72675"/>
        <dbReference type="ChEBI" id="CHEBI:15377"/>
        <dbReference type="ChEBI" id="CHEBI:15378"/>
        <dbReference type="ChEBI" id="CHEBI:58003"/>
        <dbReference type="ChEBI" id="CHEBI:60377"/>
    </reaction>
    <physiologicalReaction direction="left-to-right" evidence="3">
        <dbReference type="Rhea" id="RHEA:72676"/>
    </physiologicalReaction>
</comment>
<comment type="caution">
    <text evidence="7">The sequence shown here is derived from an EMBL/GenBank/DDBJ whole genome shotgun (WGS) entry which is preliminary data.</text>
</comment>
<dbReference type="Pfam" id="PF12706">
    <property type="entry name" value="Lactamase_B_2"/>
    <property type="match status" value="1"/>
</dbReference>
<evidence type="ECO:0000256" key="1">
    <source>
        <dbReference type="ARBA" id="ARBA00022839"/>
    </source>
</evidence>
<evidence type="ECO:0000256" key="3">
    <source>
        <dbReference type="ARBA" id="ARBA00034221"/>
    </source>
</evidence>
<comment type="catalytic activity">
    <reaction evidence="5">
        <text>3',5'-cyclic UMP + H2O = UMP + H(+)</text>
        <dbReference type="Rhea" id="RHEA:70575"/>
        <dbReference type="ChEBI" id="CHEBI:15377"/>
        <dbReference type="ChEBI" id="CHEBI:15378"/>
        <dbReference type="ChEBI" id="CHEBI:57865"/>
        <dbReference type="ChEBI" id="CHEBI:184387"/>
    </reaction>
    <physiologicalReaction direction="left-to-right" evidence="5">
        <dbReference type="Rhea" id="RHEA:70576"/>
    </physiologicalReaction>
</comment>
<keyword evidence="1" id="KW-0540">Nuclease</keyword>
<dbReference type="Gene3D" id="3.40.50.10710">
    <property type="entry name" value="Metallo-hydrolase/oxidoreductase"/>
    <property type="match status" value="1"/>
</dbReference>
<keyword evidence="8" id="KW-1185">Reference proteome</keyword>
<dbReference type="PROSITE" id="PS51257">
    <property type="entry name" value="PROKAR_LIPOPROTEIN"/>
    <property type="match status" value="1"/>
</dbReference>
<dbReference type="Proteomes" id="UP000618579">
    <property type="component" value="Unassembled WGS sequence"/>
</dbReference>
<keyword evidence="1" id="KW-0378">Hydrolase</keyword>
<evidence type="ECO:0000256" key="5">
    <source>
        <dbReference type="ARBA" id="ARBA00048505"/>
    </source>
</evidence>
<dbReference type="InterPro" id="IPR001279">
    <property type="entry name" value="Metallo-B-lactamas"/>
</dbReference>
<keyword evidence="1" id="KW-0269">Exonuclease</keyword>
<evidence type="ECO:0000313" key="8">
    <source>
        <dbReference type="Proteomes" id="UP000618579"/>
    </source>
</evidence>
<evidence type="ECO:0000256" key="4">
    <source>
        <dbReference type="ARBA" id="ARBA00034301"/>
    </source>
</evidence>
<evidence type="ECO:0000313" key="7">
    <source>
        <dbReference type="EMBL" id="NOV03785.1"/>
    </source>
</evidence>
<feature type="domain" description="Metallo-beta-lactamase" evidence="6">
    <location>
        <begin position="23"/>
        <end position="253"/>
    </location>
</feature>
<dbReference type="EMBL" id="WHNZ01000064">
    <property type="protein sequence ID" value="NOV03785.1"/>
    <property type="molecule type" value="Genomic_DNA"/>
</dbReference>
<sequence length="477" mass="53341">MRMNQSHQLEERITFYGGLTTIGGVHILYSCGDTGIVFDLGMARGFFKNEVSVCSDFGIRSFLLTRMAPPVLGLYDPALLGDVGEAELTQVWDIDRLPHVNNLHGFVSHIHQDHMALLPSLRAGLPVWMHRDAYAVYEAVVAAGEYEGTQADIRLIEDGQVVDFGTFRIEFIEVDHDSPGVTGFIIHGPQHRIAFTADWRRHGRNSYRMDRFIERCQSVGVELLITEGTRMRPDTLFRKPKDRLEVEVAVECRRAMEDTEGLVYVNILARNVERVADLIVRTQEAGRQLVMDESTAVLWREASSRLTVLAGHQALDVDQDVIRLLSTPQWAKGPHPIKEVDLPYESITLNEITANKSAYAVYLTYPHTPLIAELETFGSRTAASIYVHADGNPLTPSDETLLKWLTEFGVQYRYCATGGHAAPQEITELTTRISPKVVVPLHSLHPSMFNSGGISKYCPAPGESFELSELVGKQIRS</sequence>
<dbReference type="InterPro" id="IPR042173">
    <property type="entry name" value="RNase_J_2"/>
</dbReference>
<name>A0ABX1ZXJ8_9BACL</name>
<keyword evidence="2" id="KW-0694">RNA-binding</keyword>
<organism evidence="7 8">
    <name type="scientific">Paenibacillus planticolens</name>
    <dbReference type="NCBI Taxonomy" id="2654976"/>
    <lineage>
        <taxon>Bacteria</taxon>
        <taxon>Bacillati</taxon>
        <taxon>Bacillota</taxon>
        <taxon>Bacilli</taxon>
        <taxon>Bacillales</taxon>
        <taxon>Paenibacillaceae</taxon>
        <taxon>Paenibacillus</taxon>
    </lineage>
</organism>
<dbReference type="InterPro" id="IPR036866">
    <property type="entry name" value="RibonucZ/Hydroxyglut_hydro"/>
</dbReference>
<evidence type="ECO:0000259" key="6">
    <source>
        <dbReference type="SMART" id="SM00849"/>
    </source>
</evidence>
<dbReference type="SUPFAM" id="SSF56281">
    <property type="entry name" value="Metallo-hydrolase/oxidoreductase"/>
    <property type="match status" value="1"/>
</dbReference>
<dbReference type="PANTHER" id="PTHR43694">
    <property type="entry name" value="RIBONUCLEASE J"/>
    <property type="match status" value="1"/>
</dbReference>
<accession>A0ABX1ZXJ8</accession>
<comment type="function">
    <text evidence="4">Counteracts the endogenous Pycsar antiviral defense system. Phosphodiesterase that enables metal-dependent hydrolysis of host cyclic nucleotide Pycsar defense signals such as cCMP and cUMP.</text>
</comment>
<protein>
    <recommendedName>
        <fullName evidence="6">Metallo-beta-lactamase domain-containing protein</fullName>
    </recommendedName>
</protein>
<proteinExistence type="predicted"/>
<evidence type="ECO:0000256" key="2">
    <source>
        <dbReference type="ARBA" id="ARBA00022884"/>
    </source>
</evidence>
<dbReference type="PANTHER" id="PTHR43694:SF1">
    <property type="entry name" value="RIBONUCLEASE J"/>
    <property type="match status" value="1"/>
</dbReference>
<reference evidence="7 8" key="1">
    <citation type="submission" date="2019-10" db="EMBL/GenBank/DDBJ databases">
        <title>Description of Paenibacillus pedi sp. nov.</title>
        <authorList>
            <person name="Carlier A."/>
            <person name="Qi S."/>
        </authorList>
    </citation>
    <scope>NUCLEOTIDE SEQUENCE [LARGE SCALE GENOMIC DNA]</scope>
    <source>
        <strain evidence="7 8">LMG 31457</strain>
    </source>
</reference>